<dbReference type="Gene3D" id="3.40.50.300">
    <property type="entry name" value="P-loop containing nucleotide triphosphate hydrolases"/>
    <property type="match status" value="1"/>
</dbReference>
<feature type="domain" description="NACHT" evidence="2">
    <location>
        <begin position="225"/>
        <end position="381"/>
    </location>
</feature>
<dbReference type="EMBL" id="JAQQWE010000002">
    <property type="protein sequence ID" value="KAK7962969.1"/>
    <property type="molecule type" value="Genomic_DNA"/>
</dbReference>
<comment type="caution">
    <text evidence="3">The sequence shown here is derived from an EMBL/GenBank/DDBJ whole genome shotgun (WGS) entry which is preliminary data.</text>
</comment>
<accession>A0ABR1QTB9</accession>
<dbReference type="InterPro" id="IPR027417">
    <property type="entry name" value="P-loop_NTPase"/>
</dbReference>
<dbReference type="RefSeq" id="XP_066705080.1">
    <property type="nucleotide sequence ID" value="XM_066840016.1"/>
</dbReference>
<proteinExistence type="predicted"/>
<dbReference type="GeneID" id="92073078"/>
<dbReference type="Pfam" id="PF24883">
    <property type="entry name" value="NPHP3_N"/>
    <property type="match status" value="1"/>
</dbReference>
<dbReference type="PANTHER" id="PTHR10039">
    <property type="entry name" value="AMELOGENIN"/>
    <property type="match status" value="1"/>
</dbReference>
<dbReference type="InterPro" id="IPR056884">
    <property type="entry name" value="NPHP3-like_N"/>
</dbReference>
<dbReference type="SUPFAM" id="SSF52540">
    <property type="entry name" value="P-loop containing nucleoside triphosphate hydrolases"/>
    <property type="match status" value="1"/>
</dbReference>
<protein>
    <recommendedName>
        <fullName evidence="2">NACHT domain-containing protein</fullName>
    </recommendedName>
</protein>
<evidence type="ECO:0000313" key="4">
    <source>
        <dbReference type="Proteomes" id="UP001391051"/>
    </source>
</evidence>
<evidence type="ECO:0000256" key="1">
    <source>
        <dbReference type="ARBA" id="ARBA00022737"/>
    </source>
</evidence>
<keyword evidence="1" id="KW-0677">Repeat</keyword>
<sequence length="1305" mass="147409">MLAGLLEDITSEIPRFKELVSLLLLCSVALVFTKKDGSGFYNRPNAYCGFELLTPYSAIKRTRVVVTELMWQPFTMKFKSIKQRFEYHSTVVTKEIQLLQLNLAADNKKALVRLEQQIRSEVFKSLTETPASVHNIELRVQDLCSELKSIEEQAEIKYEKLLSKGYDQKLADAGRLRDDIMKFFQPPEFIQEYEHAYLLRDPESGKWLFESREFSSWQSWASGVQMLWIKGKPGCGKSILASNIIDTLGAPIHPAAEPHNVLYFFYNSNEGLTSMDQMYRALLAQTIDSRFDPNEAETTIEYALSSRQKGQIRGSPLIIRDLFFILLGRLSNVYVIIDAIDECEPGDRYEESEQALREELQILYDGIVNAGAKMVILSRPSVWGLSNLSPCSTIQSLNITPPLLLDDLKRYCYKGLHDLCGNGSLPTMDTASLGELCNTLLIGADGMFLWMRLMFSYLRSPQSGICDTQKPLTRFTAVYSVFLGLCQIIGVSWHVKPSSGSCFHRNQYFNALELHTVLTAAFYFASGNLTSLIPGNESQEIVDEAFAAFSQAILLACSSLVELSTPGSQHYYRFIHATTSEFFLTRLYSTDCSGLKMELGITCLRYLLTFVPARPLSGSVLTAANRDEVSHKYRFAAYASAFWTAHLRHAKVFRCCGHSSFESNLATLIQVIRQFLESELKVNSWVELMYLLGNPVTNANQHQNLRQSTPCTSGQGGYPQLKLDFYESLTRLSRDLKVLEEEWGRSLREESHQIWNDVTAFLPSLFFKKTRATTVRHIGLDDPLDQSQSTKPLAIVSASDPTQTALAKLSIWPSREFENVWSDLSRMHQSCSGWTARYQLWDTSSEFPQLAQEYSIPLDANDVRLQVQHFLRRSPKFTPNLEVLQGAEYPKDELQLAFPMLISRHDINTFVILRTLYKLVRVGGSPGDVQFDSFVIPLDFDAKLASIWSPRHSKSGYRLASDIVYEYGFEFESEDKYLLYRDTTALDDLPTKGDTFATTLAVFELSLFMNTNRAPVHFLNSLVRDPGCKHLTHWSFHPTLPILAVHERGSCAAALWSFTDGEFHELTKVPGRRVLRGLSFSSCGANLIIDGIMDEYPSVQSITHLPIYTKQNTLNKGKAKDPQGTMTVTKQDSFRGALILSGSGALQTQQMQQYTGNDGKTVFQALRIKKQAVISLEAIQRSGAESATQSFISLPEVESVDYLDASIKVPETGTECLQPVLNKNPKPRYSMLDEPDRHFPALVVKDQRAVSRGKKHRIEGRDGEIEETEVAKYRREDGKQMRIKAVPCRSSVTHEIQSDMNVTKT</sequence>
<dbReference type="Proteomes" id="UP001391051">
    <property type="component" value="Unassembled WGS sequence"/>
</dbReference>
<organism evidence="3 4">
    <name type="scientific">Apiospora aurea</name>
    <dbReference type="NCBI Taxonomy" id="335848"/>
    <lineage>
        <taxon>Eukaryota</taxon>
        <taxon>Fungi</taxon>
        <taxon>Dikarya</taxon>
        <taxon>Ascomycota</taxon>
        <taxon>Pezizomycotina</taxon>
        <taxon>Sordariomycetes</taxon>
        <taxon>Xylariomycetidae</taxon>
        <taxon>Amphisphaeriales</taxon>
        <taxon>Apiosporaceae</taxon>
        <taxon>Apiospora</taxon>
    </lineage>
</organism>
<dbReference type="InterPro" id="IPR007111">
    <property type="entry name" value="NACHT_NTPase"/>
</dbReference>
<dbReference type="PANTHER" id="PTHR10039:SF17">
    <property type="entry name" value="FUNGAL STAND N-TERMINAL GOODBYE DOMAIN-CONTAINING PROTEIN-RELATED"/>
    <property type="match status" value="1"/>
</dbReference>
<dbReference type="PROSITE" id="PS50837">
    <property type="entry name" value="NACHT"/>
    <property type="match status" value="1"/>
</dbReference>
<gene>
    <name evidence="3" type="ORF">PG986_003794</name>
</gene>
<name>A0ABR1QTB9_9PEZI</name>
<keyword evidence="4" id="KW-1185">Reference proteome</keyword>
<evidence type="ECO:0000313" key="3">
    <source>
        <dbReference type="EMBL" id="KAK7962969.1"/>
    </source>
</evidence>
<reference evidence="3 4" key="1">
    <citation type="submission" date="2023-01" db="EMBL/GenBank/DDBJ databases">
        <title>Analysis of 21 Apiospora genomes using comparative genomics revels a genus with tremendous synthesis potential of carbohydrate active enzymes and secondary metabolites.</title>
        <authorList>
            <person name="Sorensen T."/>
        </authorList>
    </citation>
    <scope>NUCLEOTIDE SEQUENCE [LARGE SCALE GENOMIC DNA]</scope>
    <source>
        <strain evidence="3 4">CBS 24483</strain>
    </source>
</reference>
<evidence type="ECO:0000259" key="2">
    <source>
        <dbReference type="PROSITE" id="PS50837"/>
    </source>
</evidence>